<dbReference type="OrthoDB" id="712353at2"/>
<organism evidence="1 2">
    <name type="scientific">Pararcticibacter amylolyticus</name>
    <dbReference type="NCBI Taxonomy" id="2173175"/>
    <lineage>
        <taxon>Bacteria</taxon>
        <taxon>Pseudomonadati</taxon>
        <taxon>Bacteroidota</taxon>
        <taxon>Sphingobacteriia</taxon>
        <taxon>Sphingobacteriales</taxon>
        <taxon>Sphingobacteriaceae</taxon>
        <taxon>Pararcticibacter</taxon>
    </lineage>
</organism>
<dbReference type="EMBL" id="QEAS01000019">
    <property type="protein sequence ID" value="PWG78930.1"/>
    <property type="molecule type" value="Genomic_DNA"/>
</dbReference>
<keyword evidence="2" id="KW-1185">Reference proteome</keyword>
<comment type="caution">
    <text evidence="1">The sequence shown here is derived from an EMBL/GenBank/DDBJ whole genome shotgun (WGS) entry which is preliminary data.</text>
</comment>
<reference evidence="1 2" key="1">
    <citation type="submission" date="2018-04" db="EMBL/GenBank/DDBJ databases">
        <title>Pedobacter chongqingensis sp. nov., isolated from a rottenly hemp rope.</title>
        <authorList>
            <person name="Cai Y."/>
        </authorList>
    </citation>
    <scope>NUCLEOTIDE SEQUENCE [LARGE SCALE GENOMIC DNA]</scope>
    <source>
        <strain evidence="1 2">FJ4-8</strain>
    </source>
</reference>
<dbReference type="AlphaFoldDB" id="A0A2U2PC39"/>
<evidence type="ECO:0000313" key="1">
    <source>
        <dbReference type="EMBL" id="PWG78930.1"/>
    </source>
</evidence>
<proteinExistence type="predicted"/>
<name>A0A2U2PC39_9SPHI</name>
<protein>
    <recommendedName>
        <fullName evidence="3">Lipoprotein</fullName>
    </recommendedName>
</protein>
<dbReference type="PROSITE" id="PS51257">
    <property type="entry name" value="PROKAR_LIPOPROTEIN"/>
    <property type="match status" value="1"/>
</dbReference>
<sequence length="81" mass="9497">MIRYMIMTAAVLALSSCKTKQEYSQLIRDCPEEKIINKMPGVGKKEQPDSYFIYKGERHEISEFDPAWVKEHCHVKETVVY</sequence>
<dbReference type="RefSeq" id="WP_109417567.1">
    <property type="nucleotide sequence ID" value="NZ_QEAS01000019.1"/>
</dbReference>
<dbReference type="Proteomes" id="UP000245647">
    <property type="component" value="Unassembled WGS sequence"/>
</dbReference>
<evidence type="ECO:0000313" key="2">
    <source>
        <dbReference type="Proteomes" id="UP000245647"/>
    </source>
</evidence>
<accession>A0A2U2PC39</accession>
<evidence type="ECO:0008006" key="3">
    <source>
        <dbReference type="Google" id="ProtNLM"/>
    </source>
</evidence>
<gene>
    <name evidence="1" type="ORF">DDR33_19970</name>
</gene>